<comment type="similarity">
    <text evidence="2">Belongs to the ABC transporter superfamily.</text>
</comment>
<keyword evidence="9 10" id="KW-0472">Membrane</keyword>
<dbReference type="Pfam" id="PF00005">
    <property type="entry name" value="ABC_tran"/>
    <property type="match status" value="1"/>
</dbReference>
<keyword evidence="6" id="KW-0547">Nucleotide-binding</keyword>
<dbReference type="OrthoDB" id="501491at2"/>
<keyword evidence="8 10" id="KW-1133">Transmembrane helix</keyword>
<keyword evidence="3" id="KW-0813">Transport</keyword>
<evidence type="ECO:0000313" key="14">
    <source>
        <dbReference type="Proteomes" id="UP000249590"/>
    </source>
</evidence>
<proteinExistence type="inferred from homology"/>
<evidence type="ECO:0000259" key="11">
    <source>
        <dbReference type="PROSITE" id="PS50893"/>
    </source>
</evidence>
<dbReference type="SUPFAM" id="SSF90123">
    <property type="entry name" value="ABC transporter transmembrane region"/>
    <property type="match status" value="1"/>
</dbReference>
<feature type="transmembrane region" description="Helical" evidence="10">
    <location>
        <begin position="148"/>
        <end position="169"/>
    </location>
</feature>
<dbReference type="InterPro" id="IPR017871">
    <property type="entry name" value="ABC_transporter-like_CS"/>
</dbReference>
<dbReference type="GO" id="GO:0005524">
    <property type="term" value="F:ATP binding"/>
    <property type="evidence" value="ECO:0007669"/>
    <property type="project" value="UniProtKB-KW"/>
</dbReference>
<dbReference type="PANTHER" id="PTHR24221">
    <property type="entry name" value="ATP-BINDING CASSETTE SUB-FAMILY B"/>
    <property type="match status" value="1"/>
</dbReference>
<dbReference type="Gene3D" id="3.40.50.300">
    <property type="entry name" value="P-loop containing nucleotide triphosphate hydrolases"/>
    <property type="match status" value="1"/>
</dbReference>
<feature type="transmembrane region" description="Helical" evidence="10">
    <location>
        <begin position="275"/>
        <end position="292"/>
    </location>
</feature>
<dbReference type="PROSITE" id="PS00211">
    <property type="entry name" value="ABC_TRANSPORTER_1"/>
    <property type="match status" value="1"/>
</dbReference>
<feature type="domain" description="ABC transmembrane type-1" evidence="12">
    <location>
        <begin position="13"/>
        <end position="310"/>
    </location>
</feature>
<dbReference type="PROSITE" id="PS50929">
    <property type="entry name" value="ABC_TM1F"/>
    <property type="match status" value="1"/>
</dbReference>
<dbReference type="Gene3D" id="1.20.1560.10">
    <property type="entry name" value="ABC transporter type 1, transmembrane domain"/>
    <property type="match status" value="1"/>
</dbReference>
<keyword evidence="5 10" id="KW-0812">Transmembrane</keyword>
<evidence type="ECO:0000256" key="4">
    <source>
        <dbReference type="ARBA" id="ARBA00022475"/>
    </source>
</evidence>
<dbReference type="SMART" id="SM00382">
    <property type="entry name" value="AAA"/>
    <property type="match status" value="1"/>
</dbReference>
<keyword evidence="4" id="KW-1003">Cell membrane</keyword>
<dbReference type="GO" id="GO:0016887">
    <property type="term" value="F:ATP hydrolysis activity"/>
    <property type="evidence" value="ECO:0007669"/>
    <property type="project" value="InterPro"/>
</dbReference>
<evidence type="ECO:0000256" key="2">
    <source>
        <dbReference type="ARBA" id="ARBA00005417"/>
    </source>
</evidence>
<dbReference type="GO" id="GO:0140359">
    <property type="term" value="F:ABC-type transporter activity"/>
    <property type="evidence" value="ECO:0007669"/>
    <property type="project" value="InterPro"/>
</dbReference>
<keyword evidence="14" id="KW-1185">Reference proteome</keyword>
<evidence type="ECO:0000256" key="8">
    <source>
        <dbReference type="ARBA" id="ARBA00022989"/>
    </source>
</evidence>
<evidence type="ECO:0000313" key="13">
    <source>
        <dbReference type="EMBL" id="RAH99055.1"/>
    </source>
</evidence>
<keyword evidence="7 13" id="KW-0067">ATP-binding</keyword>
<dbReference type="GO" id="GO:0005886">
    <property type="term" value="C:plasma membrane"/>
    <property type="evidence" value="ECO:0007669"/>
    <property type="project" value="UniProtKB-SubCell"/>
</dbReference>
<dbReference type="PANTHER" id="PTHR24221:SF646">
    <property type="entry name" value="HAEMOLYSIN SECRETION ATP-BINDING PROTEIN"/>
    <property type="match status" value="1"/>
</dbReference>
<feature type="domain" description="ABC transporter" evidence="11">
    <location>
        <begin position="344"/>
        <end position="584"/>
    </location>
</feature>
<reference evidence="13 14" key="1">
    <citation type="submission" date="2018-05" db="EMBL/GenBank/DDBJ databases">
        <title>Acuticoccus sediminis sp. nov., isolated from deep-sea sediment of Indian Ocean.</title>
        <authorList>
            <person name="Liu X."/>
            <person name="Lai Q."/>
            <person name="Du Y."/>
            <person name="Sun F."/>
            <person name="Zhang X."/>
            <person name="Wang S."/>
            <person name="Shao Z."/>
        </authorList>
    </citation>
    <scope>NUCLEOTIDE SEQUENCE [LARGE SCALE GENOMIC DNA]</scope>
    <source>
        <strain evidence="13 14">PTG4-2</strain>
    </source>
</reference>
<dbReference type="PROSITE" id="PS50893">
    <property type="entry name" value="ABC_TRANSPORTER_2"/>
    <property type="match status" value="1"/>
</dbReference>
<dbReference type="SUPFAM" id="SSF52540">
    <property type="entry name" value="P-loop containing nucleoside triphosphate hydrolases"/>
    <property type="match status" value="1"/>
</dbReference>
<dbReference type="FunFam" id="3.40.50.300:FF:000299">
    <property type="entry name" value="ABC transporter ATP-binding protein/permease"/>
    <property type="match status" value="1"/>
</dbReference>
<dbReference type="EMBL" id="QHHQ01000006">
    <property type="protein sequence ID" value="RAH99055.1"/>
    <property type="molecule type" value="Genomic_DNA"/>
</dbReference>
<sequence length="589" mass="63063">MRDTVRRNGPLVALIIVLGFVSATLEGLGIGLVIPLLSIIVGPDGAEGASGLSALFSGIGAGLDPGTRLVAISAVIFALILMKNAVGFANGVISGYVYGKASHAIRIQLAERLLRVGFPFLQKQDPGRLLNIISNESWRVSDAIQTTLSMIVSASCALVLTIFLLLLSWQMTLSVALGLVAIQAIHALVTARVKAPSRALTARNNTMAARMLHVVHSGQLIRIFRQEERERDAFARTSDDLRHAAFVLHRRLSVLPVLTEVMFAGLFLTLVVSAWLANVSFPVIATFVVLLYRLQPYVRGLQGAWGQLRGWSGSIEAVQWLLDPAGKPEAPGGTQDVGPITERIAFRDVRFGYGGETGGDGLVPVLRGVSFDLKAGRSTALVGRSGAGKTTIISLLCRLIEPDRGTILVDDKPLSTIDPAAWRSRIAVASQELELIDGTIADNITYGKPGATRAEAMAAAHLSEAAEFIEATPEGYDTLIGYRGVNLSAGQRQRIALARALLLDPDLLILDEATNAIDGLSEAAILDTLRARSGRKTTVVISHHRKTLSSCDDVILLRDGRVVDELPLERVATLDMEALYDLGADEACD</sequence>
<evidence type="ECO:0000256" key="10">
    <source>
        <dbReference type="SAM" id="Phobius"/>
    </source>
</evidence>
<feature type="transmembrane region" description="Helical" evidence="10">
    <location>
        <begin position="12"/>
        <end position="41"/>
    </location>
</feature>
<evidence type="ECO:0000256" key="7">
    <source>
        <dbReference type="ARBA" id="ARBA00022840"/>
    </source>
</evidence>
<dbReference type="Proteomes" id="UP000249590">
    <property type="component" value="Unassembled WGS sequence"/>
</dbReference>
<evidence type="ECO:0000259" key="12">
    <source>
        <dbReference type="PROSITE" id="PS50929"/>
    </source>
</evidence>
<dbReference type="AlphaFoldDB" id="A0A8B2NLS4"/>
<evidence type="ECO:0000256" key="6">
    <source>
        <dbReference type="ARBA" id="ARBA00022741"/>
    </source>
</evidence>
<dbReference type="InterPro" id="IPR003439">
    <property type="entry name" value="ABC_transporter-like_ATP-bd"/>
</dbReference>
<comment type="caution">
    <text evidence="13">The sequence shown here is derived from an EMBL/GenBank/DDBJ whole genome shotgun (WGS) entry which is preliminary data.</text>
</comment>
<evidence type="ECO:0000256" key="9">
    <source>
        <dbReference type="ARBA" id="ARBA00023136"/>
    </source>
</evidence>
<evidence type="ECO:0000256" key="1">
    <source>
        <dbReference type="ARBA" id="ARBA00004651"/>
    </source>
</evidence>
<protein>
    <submittedName>
        <fullName evidence="13">ABC transporter ATP-binding protein</fullName>
    </submittedName>
</protein>
<organism evidence="13 14">
    <name type="scientific">Acuticoccus sediminis</name>
    <dbReference type="NCBI Taxonomy" id="2184697"/>
    <lineage>
        <taxon>Bacteria</taxon>
        <taxon>Pseudomonadati</taxon>
        <taxon>Pseudomonadota</taxon>
        <taxon>Alphaproteobacteria</taxon>
        <taxon>Hyphomicrobiales</taxon>
        <taxon>Amorphaceae</taxon>
        <taxon>Acuticoccus</taxon>
    </lineage>
</organism>
<feature type="transmembrane region" description="Helical" evidence="10">
    <location>
        <begin position="70"/>
        <end position="98"/>
    </location>
</feature>
<feature type="transmembrane region" description="Helical" evidence="10">
    <location>
        <begin position="175"/>
        <end position="193"/>
    </location>
</feature>
<gene>
    <name evidence="13" type="ORF">DLJ53_25560</name>
</gene>
<comment type="subcellular location">
    <subcellularLocation>
        <location evidence="1">Cell membrane</location>
        <topology evidence="1">Multi-pass membrane protein</topology>
    </subcellularLocation>
</comment>
<dbReference type="Pfam" id="PF00664">
    <property type="entry name" value="ABC_membrane"/>
    <property type="match status" value="1"/>
</dbReference>
<dbReference type="InterPro" id="IPR027417">
    <property type="entry name" value="P-loop_NTPase"/>
</dbReference>
<accession>A0A8B2NLS4</accession>
<dbReference type="GO" id="GO:0034040">
    <property type="term" value="F:ATPase-coupled lipid transmembrane transporter activity"/>
    <property type="evidence" value="ECO:0007669"/>
    <property type="project" value="TreeGrafter"/>
</dbReference>
<dbReference type="InterPro" id="IPR003593">
    <property type="entry name" value="AAA+_ATPase"/>
</dbReference>
<evidence type="ECO:0000256" key="3">
    <source>
        <dbReference type="ARBA" id="ARBA00022448"/>
    </source>
</evidence>
<dbReference type="InterPro" id="IPR011527">
    <property type="entry name" value="ABC1_TM_dom"/>
</dbReference>
<name>A0A8B2NLS4_9HYPH</name>
<dbReference type="InterPro" id="IPR036640">
    <property type="entry name" value="ABC1_TM_sf"/>
</dbReference>
<dbReference type="InterPro" id="IPR039421">
    <property type="entry name" value="Type_1_exporter"/>
</dbReference>
<evidence type="ECO:0000256" key="5">
    <source>
        <dbReference type="ARBA" id="ARBA00022692"/>
    </source>
</evidence>